<comment type="similarity">
    <text evidence="4">Belongs to the orthopoxvirus OPG068 family.</text>
</comment>
<evidence type="ECO:0000256" key="1">
    <source>
        <dbReference type="ARBA" id="ARBA00004328"/>
    </source>
</evidence>
<reference evidence="7" key="1">
    <citation type="journal article" date="2018" name="Emerg. Infect. Dis.">
        <title>Ocular Vaccinia Infection in Dairy Worker, Brazil.</title>
        <authorList>
            <person name="Teixeira Lima M."/>
            <person name="Pereira Oliveira G."/>
            <person name="Bretas de Oliveira D."/>
            <person name="Mesquita Vaz S."/>
            <person name="de Souza Trindade G."/>
            <person name="Santos Abrahao J."/>
            <person name="Geessien Kroon E."/>
        </authorList>
    </citation>
    <scope>NUCLEOTIDE SEQUENCE [LARGE SCALE GENOMIC DNA]</scope>
    <source>
        <strain evidence="7">CEyV1</strain>
    </source>
</reference>
<proteinExistence type="inferred from homology"/>
<evidence type="ECO:0000256" key="4">
    <source>
        <dbReference type="ARBA" id="ARBA00034758"/>
    </source>
</evidence>
<organism evidence="7">
    <name type="scientific">Vaccinia virus</name>
    <name type="common">VACV</name>
    <name type="synonym">Orthopoxvirus vaccinia</name>
    <dbReference type="NCBI Taxonomy" id="10245"/>
    <lineage>
        <taxon>Viruses</taxon>
        <taxon>Varidnaviria</taxon>
        <taxon>Bamfordvirae</taxon>
        <taxon>Nucleocytoviricota</taxon>
        <taxon>Pokkesviricetes</taxon>
        <taxon>Chitovirales</taxon>
        <taxon>Poxviridae</taxon>
        <taxon>Chordopoxvirinae</taxon>
        <taxon>Orthopoxvirus</taxon>
    </lineage>
</organism>
<evidence type="ECO:0000256" key="3">
    <source>
        <dbReference type="ARBA" id="ARBA00034672"/>
    </source>
</evidence>
<comment type="subcellular location">
    <subcellularLocation>
        <location evidence="1">Virion</location>
    </subcellularLocation>
</comment>
<accession>A0A2I6J141</accession>
<name>A0A2I6J141_VACCV</name>
<evidence type="ECO:0000313" key="7">
    <source>
        <dbReference type="EMBL" id="AUL80172.1"/>
    </source>
</evidence>
<evidence type="ECO:0000256" key="5">
    <source>
        <dbReference type="ARBA" id="ARBA00034822"/>
    </source>
</evidence>
<protein>
    <recommendedName>
        <fullName evidence="5">Protein OPG068</fullName>
    </recommendedName>
    <alternativeName>
        <fullName evidence="6">Protein E6</fullName>
    </alternativeName>
</protein>
<dbReference type="GO" id="GO:0044423">
    <property type="term" value="C:virion component"/>
    <property type="evidence" value="ECO:0007669"/>
    <property type="project" value="UniProtKB-KW"/>
</dbReference>
<dbReference type="Pfam" id="PF04656">
    <property type="entry name" value="Pox_E6"/>
    <property type="match status" value="1"/>
</dbReference>
<evidence type="ECO:0000256" key="2">
    <source>
        <dbReference type="ARBA" id="ARBA00022844"/>
    </source>
</evidence>
<evidence type="ECO:0000256" key="6">
    <source>
        <dbReference type="ARBA" id="ARBA00034911"/>
    </source>
</evidence>
<sequence length="92" mass="11016">MKRFDEIDMNNSYISNIIYEVNDITLDTMDDMMKFQIFNDDTSYYVKEYSTYLFLHESQPMVIVNGILKKLSSIKSKSRPLNLFSKNLLKYY</sequence>
<comment type="function">
    <text evidence="3">Plays an essential role for maintaining proper localization of the seven-protein complex and the viroplasm during assembly.</text>
</comment>
<dbReference type="InterPro" id="IPR006749">
    <property type="entry name" value="Pox_E6"/>
</dbReference>
<dbReference type="EMBL" id="MG012795">
    <property type="protein sequence ID" value="AUL80172.1"/>
    <property type="molecule type" value="Genomic_DNA"/>
</dbReference>
<dbReference type="Proteomes" id="UP000270450">
    <property type="component" value="Segment"/>
</dbReference>
<keyword evidence="2" id="KW-0946">Virion</keyword>